<sequence>MNSSTKYFKLPDLLASCPFPVAISPYYAEAAAESRAWVNSYNILTDRKRAFLLQGFSELLCSYVYPYAGYQQLRTCCDFVNLLFVVDEVSDEQSGEDAEATGNIFLNALKDPKWDDGSSLAKMTRDFRERLLQLASPNWFPRFVRCCEDYTNSVAKEAVLRETNHVLNLSAYTVLRRENSAVRLCYALIEYIHDIDLPDEVYADPDFTEVYFAAVDHICWANDVYSYNMEQAMGHTGNNVMTVLMKEHALSLQEASDAVGDHCAKLVDVFLSGRQRLPSWGPAVDSDVRRYIEGLSRWMRGNIEWSFESQRYFGTQHAEIKETLFISLRPSEVPLDSDSDSDSD</sequence>
<reference evidence="1 2" key="1">
    <citation type="journal article" date="2019" name="Nat. Ecol. Evol.">
        <title>Megaphylogeny resolves global patterns of mushroom evolution.</title>
        <authorList>
            <person name="Varga T."/>
            <person name="Krizsan K."/>
            <person name="Foldi C."/>
            <person name="Dima B."/>
            <person name="Sanchez-Garcia M."/>
            <person name="Sanchez-Ramirez S."/>
            <person name="Szollosi G.J."/>
            <person name="Szarkandi J.G."/>
            <person name="Papp V."/>
            <person name="Albert L."/>
            <person name="Andreopoulos W."/>
            <person name="Angelini C."/>
            <person name="Antonin V."/>
            <person name="Barry K.W."/>
            <person name="Bougher N.L."/>
            <person name="Buchanan P."/>
            <person name="Buyck B."/>
            <person name="Bense V."/>
            <person name="Catcheside P."/>
            <person name="Chovatia M."/>
            <person name="Cooper J."/>
            <person name="Damon W."/>
            <person name="Desjardin D."/>
            <person name="Finy P."/>
            <person name="Geml J."/>
            <person name="Haridas S."/>
            <person name="Hughes K."/>
            <person name="Justo A."/>
            <person name="Karasinski D."/>
            <person name="Kautmanova I."/>
            <person name="Kiss B."/>
            <person name="Kocsube S."/>
            <person name="Kotiranta H."/>
            <person name="LaButti K.M."/>
            <person name="Lechner B.E."/>
            <person name="Liimatainen K."/>
            <person name="Lipzen A."/>
            <person name="Lukacs Z."/>
            <person name="Mihaltcheva S."/>
            <person name="Morgado L.N."/>
            <person name="Niskanen T."/>
            <person name="Noordeloos M.E."/>
            <person name="Ohm R.A."/>
            <person name="Ortiz-Santana B."/>
            <person name="Ovrebo C."/>
            <person name="Racz N."/>
            <person name="Riley R."/>
            <person name="Savchenko A."/>
            <person name="Shiryaev A."/>
            <person name="Soop K."/>
            <person name="Spirin V."/>
            <person name="Szebenyi C."/>
            <person name="Tomsovsky M."/>
            <person name="Tulloss R.E."/>
            <person name="Uehling J."/>
            <person name="Grigoriev I.V."/>
            <person name="Vagvolgyi C."/>
            <person name="Papp T."/>
            <person name="Martin F.M."/>
            <person name="Miettinen O."/>
            <person name="Hibbett D.S."/>
            <person name="Nagy L.G."/>
        </authorList>
    </citation>
    <scope>NUCLEOTIDE SEQUENCE [LARGE SCALE GENOMIC DNA]</scope>
    <source>
        <strain evidence="1 2">NL-1719</strain>
    </source>
</reference>
<dbReference type="Proteomes" id="UP000308600">
    <property type="component" value="Unassembled WGS sequence"/>
</dbReference>
<evidence type="ECO:0000313" key="2">
    <source>
        <dbReference type="Proteomes" id="UP000308600"/>
    </source>
</evidence>
<name>A0ACD3B4H6_9AGAR</name>
<dbReference type="EMBL" id="ML208280">
    <property type="protein sequence ID" value="TFK72973.1"/>
    <property type="molecule type" value="Genomic_DNA"/>
</dbReference>
<protein>
    <submittedName>
        <fullName evidence="1">Terpenoid synthase</fullName>
    </submittedName>
</protein>
<proteinExistence type="predicted"/>
<accession>A0ACD3B4H6</accession>
<evidence type="ECO:0000313" key="1">
    <source>
        <dbReference type="EMBL" id="TFK72973.1"/>
    </source>
</evidence>
<keyword evidence="2" id="KW-1185">Reference proteome</keyword>
<gene>
    <name evidence="1" type="ORF">BDN72DRAFT_835629</name>
</gene>
<organism evidence="1 2">
    <name type="scientific">Pluteus cervinus</name>
    <dbReference type="NCBI Taxonomy" id="181527"/>
    <lineage>
        <taxon>Eukaryota</taxon>
        <taxon>Fungi</taxon>
        <taxon>Dikarya</taxon>
        <taxon>Basidiomycota</taxon>
        <taxon>Agaricomycotina</taxon>
        <taxon>Agaricomycetes</taxon>
        <taxon>Agaricomycetidae</taxon>
        <taxon>Agaricales</taxon>
        <taxon>Pluteineae</taxon>
        <taxon>Pluteaceae</taxon>
        <taxon>Pluteus</taxon>
    </lineage>
</organism>